<evidence type="ECO:0000313" key="3">
    <source>
        <dbReference type="Proteomes" id="UP000292958"/>
    </source>
</evidence>
<evidence type="ECO:0000313" key="2">
    <source>
        <dbReference type="EMBL" id="RZU43271.1"/>
    </source>
</evidence>
<dbReference type="AlphaFoldDB" id="A0A4Q7Z0Y2"/>
<keyword evidence="3" id="KW-1185">Reference proteome</keyword>
<sequence>MKISLSKWTLAAIISLATATAAQSPLAGSWKFNAEKSQLTGDTIQFTPASEGMVRVTSGGQSYSFKPDGSDTTTPMGYTAQWEKVDDQTWKQTVMNGSTKLSENTYTLSGDGKTITLTSEGTKPNGEKFNDSFTYTRMSGTNGFMGNWKSTKVDLKSFSGYEFKDNGDGALVWSLPDYHATVTIKTDGKDYPATGPTVPEGLTLSLTKTGPRTFTMVQKMNGKPIYKATETVSADGKTLEEVGSAVGVNETATTIYEKID</sequence>
<proteinExistence type="predicted"/>
<accession>A0A4Q7Z0Y2</accession>
<organism evidence="2 3">
    <name type="scientific">Edaphobacter modestus</name>
    <dbReference type="NCBI Taxonomy" id="388466"/>
    <lineage>
        <taxon>Bacteria</taxon>
        <taxon>Pseudomonadati</taxon>
        <taxon>Acidobacteriota</taxon>
        <taxon>Terriglobia</taxon>
        <taxon>Terriglobales</taxon>
        <taxon>Acidobacteriaceae</taxon>
        <taxon>Edaphobacter</taxon>
    </lineage>
</organism>
<keyword evidence="1" id="KW-0732">Signal</keyword>
<feature type="chain" id="PRO_5020640942" description="Lipocalin-like protein" evidence="1">
    <location>
        <begin position="22"/>
        <end position="260"/>
    </location>
</feature>
<evidence type="ECO:0008006" key="4">
    <source>
        <dbReference type="Google" id="ProtNLM"/>
    </source>
</evidence>
<feature type="signal peptide" evidence="1">
    <location>
        <begin position="1"/>
        <end position="21"/>
    </location>
</feature>
<dbReference type="EMBL" id="SHKW01000001">
    <property type="protein sequence ID" value="RZU43271.1"/>
    <property type="molecule type" value="Genomic_DNA"/>
</dbReference>
<gene>
    <name evidence="2" type="ORF">BDD14_4925</name>
</gene>
<evidence type="ECO:0000256" key="1">
    <source>
        <dbReference type="SAM" id="SignalP"/>
    </source>
</evidence>
<dbReference type="Proteomes" id="UP000292958">
    <property type="component" value="Unassembled WGS sequence"/>
</dbReference>
<comment type="caution">
    <text evidence="2">The sequence shown here is derived from an EMBL/GenBank/DDBJ whole genome shotgun (WGS) entry which is preliminary data.</text>
</comment>
<protein>
    <recommendedName>
        <fullName evidence="4">Lipocalin-like protein</fullName>
    </recommendedName>
</protein>
<name>A0A4Q7Z0Y2_9BACT</name>
<dbReference type="RefSeq" id="WP_130421710.1">
    <property type="nucleotide sequence ID" value="NZ_SHKW01000001.1"/>
</dbReference>
<dbReference type="OrthoDB" id="117838at2"/>
<reference evidence="2 3" key="1">
    <citation type="submission" date="2019-02" db="EMBL/GenBank/DDBJ databases">
        <title>Genomic Encyclopedia of Archaeal and Bacterial Type Strains, Phase II (KMG-II): from individual species to whole genera.</title>
        <authorList>
            <person name="Goeker M."/>
        </authorList>
    </citation>
    <scope>NUCLEOTIDE SEQUENCE [LARGE SCALE GENOMIC DNA]</scope>
    <source>
        <strain evidence="2 3">DSM 18101</strain>
    </source>
</reference>